<name>A0A6V7TSZ2_MELEN</name>
<evidence type="ECO:0000313" key="3">
    <source>
        <dbReference type="Proteomes" id="UP000580250"/>
    </source>
</evidence>
<dbReference type="EMBL" id="CAJEWN010000013">
    <property type="protein sequence ID" value="CAD2133656.1"/>
    <property type="molecule type" value="Genomic_DNA"/>
</dbReference>
<feature type="transmembrane region" description="Helical" evidence="1">
    <location>
        <begin position="12"/>
        <end position="37"/>
    </location>
</feature>
<dbReference type="Proteomes" id="UP000580250">
    <property type="component" value="Unassembled WGS sequence"/>
</dbReference>
<protein>
    <submittedName>
        <fullName evidence="2">Uncharacterized protein</fullName>
    </submittedName>
</protein>
<proteinExistence type="predicted"/>
<reference evidence="2 3" key="1">
    <citation type="submission" date="2020-08" db="EMBL/GenBank/DDBJ databases">
        <authorList>
            <person name="Koutsovoulos G."/>
            <person name="Danchin GJ E."/>
        </authorList>
    </citation>
    <scope>NUCLEOTIDE SEQUENCE [LARGE SCALE GENOMIC DNA]</scope>
</reference>
<feature type="transmembrane region" description="Helical" evidence="1">
    <location>
        <begin position="110"/>
        <end position="133"/>
    </location>
</feature>
<accession>A0A6V7TSZ2</accession>
<feature type="transmembrane region" description="Helical" evidence="1">
    <location>
        <begin position="327"/>
        <end position="347"/>
    </location>
</feature>
<feature type="transmembrane region" description="Helical" evidence="1">
    <location>
        <begin position="43"/>
        <end position="63"/>
    </location>
</feature>
<evidence type="ECO:0000313" key="2">
    <source>
        <dbReference type="EMBL" id="CAD2133656.1"/>
    </source>
</evidence>
<feature type="transmembrane region" description="Helical" evidence="1">
    <location>
        <begin position="174"/>
        <end position="191"/>
    </location>
</feature>
<gene>
    <name evidence="2" type="ORF">MENT_LOCUS4115</name>
</gene>
<organism evidence="2 3">
    <name type="scientific">Meloidogyne enterolobii</name>
    <name type="common">Root-knot nematode worm</name>
    <name type="synonym">Meloidogyne mayaguensis</name>
    <dbReference type="NCBI Taxonomy" id="390850"/>
    <lineage>
        <taxon>Eukaryota</taxon>
        <taxon>Metazoa</taxon>
        <taxon>Ecdysozoa</taxon>
        <taxon>Nematoda</taxon>
        <taxon>Chromadorea</taxon>
        <taxon>Rhabditida</taxon>
        <taxon>Tylenchina</taxon>
        <taxon>Tylenchomorpha</taxon>
        <taxon>Tylenchoidea</taxon>
        <taxon>Meloidogynidae</taxon>
        <taxon>Meloidogyninae</taxon>
        <taxon>Meloidogyne</taxon>
    </lineage>
</organism>
<evidence type="ECO:0000256" key="1">
    <source>
        <dbReference type="SAM" id="Phobius"/>
    </source>
</evidence>
<feature type="transmembrane region" description="Helical" evidence="1">
    <location>
        <begin position="239"/>
        <end position="259"/>
    </location>
</feature>
<dbReference type="AlphaFoldDB" id="A0A6V7TSZ2"/>
<comment type="caution">
    <text evidence="2">The sequence shown here is derived from an EMBL/GenBank/DDBJ whole genome shotgun (WGS) entry which is preliminary data.</text>
</comment>
<keyword evidence="1" id="KW-1133">Transmembrane helix</keyword>
<sequence length="370" mass="42074">MSSSFLLETVDIYTFWLLNVSSSFMLSAAHNVLFFVLDWRTPVIHFLHFASALAFFATKTAFTPDRGVLLRLLFGEFFRPPLRIIFWKPLLAQLIVCLLSSIVHSQNRTGGLYLVRLFDFLGTLLVIGYGPKILGEEEDTNKRRAISLLLVPLAVSASLSWLEFGHIEYDPLTVWLSPLLGLAQGLHLLLLKRSQLLFFGAFQQQQNLNNYENKNGDCEEDSYGQKTNNFSPLLFQRFALCYTFAMTSLLFIPALISYSQSIVPYDASWESIDKVLMAMSVIFMIGYKYSELWLQAKLEPHHFCALEHSKFFMASIGQWFLQNMAHATVFAAIGKAVFVASALRYFTRMGEMRSKEKCCPKISNAEGVVN</sequence>
<dbReference type="OrthoDB" id="5867030at2759"/>
<feature type="transmembrane region" description="Helical" evidence="1">
    <location>
        <begin position="84"/>
        <end position="104"/>
    </location>
</feature>
<keyword evidence="1" id="KW-0812">Transmembrane</keyword>
<keyword evidence="1" id="KW-0472">Membrane</keyword>